<dbReference type="SUPFAM" id="SSF53098">
    <property type="entry name" value="Ribonuclease H-like"/>
    <property type="match status" value="1"/>
</dbReference>
<keyword evidence="2 13" id="KW-0963">Cytoplasm</keyword>
<dbReference type="FunFam" id="3.30.420.10:FF:000002">
    <property type="entry name" value="Crossover junction endodeoxyribonuclease RuvC"/>
    <property type="match status" value="1"/>
</dbReference>
<feature type="binding site" evidence="13">
    <location>
        <position position="209"/>
    </location>
    <ligand>
        <name>Mg(2+)</name>
        <dbReference type="ChEBI" id="CHEBI:18420"/>
        <label>1</label>
    </ligand>
</feature>
<dbReference type="NCBIfam" id="NF000711">
    <property type="entry name" value="PRK00039.2-1"/>
    <property type="match status" value="1"/>
</dbReference>
<organism evidence="16 17">
    <name type="scientific">Treponema primitia (strain ATCC BAA-887 / DSM 12427 / ZAS-2)</name>
    <dbReference type="NCBI Taxonomy" id="545694"/>
    <lineage>
        <taxon>Bacteria</taxon>
        <taxon>Pseudomonadati</taxon>
        <taxon>Spirochaetota</taxon>
        <taxon>Spirochaetia</taxon>
        <taxon>Spirochaetales</taxon>
        <taxon>Treponemataceae</taxon>
        <taxon>Treponema</taxon>
    </lineage>
</organism>
<dbReference type="GO" id="GO:0008821">
    <property type="term" value="F:crossover junction DNA endonuclease activity"/>
    <property type="evidence" value="ECO:0007669"/>
    <property type="project" value="UniProtKB-UniRule"/>
</dbReference>
<evidence type="ECO:0000256" key="12">
    <source>
        <dbReference type="ARBA" id="ARBA00029354"/>
    </source>
</evidence>
<accession>F5YP63</accession>
<dbReference type="GO" id="GO:0006310">
    <property type="term" value="P:DNA recombination"/>
    <property type="evidence" value="ECO:0007669"/>
    <property type="project" value="UniProtKB-UniRule"/>
</dbReference>
<dbReference type="InterPro" id="IPR036397">
    <property type="entry name" value="RNaseH_sf"/>
</dbReference>
<dbReference type="Pfam" id="PF02075">
    <property type="entry name" value="RuvC"/>
    <property type="match status" value="1"/>
</dbReference>
<evidence type="ECO:0000313" key="17">
    <source>
        <dbReference type="Proteomes" id="UP000009223"/>
    </source>
</evidence>
<dbReference type="EMBL" id="CP001843">
    <property type="protein sequence ID" value="AEF84040.1"/>
    <property type="molecule type" value="Genomic_DNA"/>
</dbReference>
<feature type="binding site" evidence="13">
    <location>
        <position position="136"/>
    </location>
    <ligand>
        <name>Mg(2+)</name>
        <dbReference type="ChEBI" id="CHEBI:18420"/>
        <label>2</label>
    </ligand>
</feature>
<gene>
    <name evidence="13" type="primary">ruvC</name>
    <name evidence="16" type="ordered locus">TREPR_2937</name>
</gene>
<keyword evidence="11 13" id="KW-0234">DNA repair</keyword>
<dbReference type="GO" id="GO:0005737">
    <property type="term" value="C:cytoplasm"/>
    <property type="evidence" value="ECO:0007669"/>
    <property type="project" value="UniProtKB-SubCell"/>
</dbReference>
<dbReference type="HOGENOM" id="CLU_091257_3_2_12"/>
<dbReference type="GO" id="GO:0000287">
    <property type="term" value="F:magnesium ion binding"/>
    <property type="evidence" value="ECO:0007669"/>
    <property type="project" value="UniProtKB-UniRule"/>
</dbReference>
<comment type="cofactor">
    <cofactor evidence="13">
        <name>Mg(2+)</name>
        <dbReference type="ChEBI" id="CHEBI:18420"/>
    </cofactor>
    <text evidence="13">Binds 2 Mg(2+) ion per subunit.</text>
</comment>
<reference evidence="17" key="1">
    <citation type="submission" date="2009-12" db="EMBL/GenBank/DDBJ databases">
        <title>Complete sequence of Treponema primitia strain ZAS-2.</title>
        <authorList>
            <person name="Tetu S.G."/>
            <person name="Matson E."/>
            <person name="Ren Q."/>
            <person name="Seshadri R."/>
            <person name="Elbourne L."/>
            <person name="Hassan K.A."/>
            <person name="Durkin A."/>
            <person name="Radune D."/>
            <person name="Mohamoud Y."/>
            <person name="Shay R."/>
            <person name="Jin S."/>
            <person name="Zhang X."/>
            <person name="Lucey K."/>
            <person name="Ballor N.R."/>
            <person name="Ottesen E."/>
            <person name="Rosenthal R."/>
            <person name="Allen A."/>
            <person name="Leadbetter J.R."/>
            <person name="Paulsen I.T."/>
        </authorList>
    </citation>
    <scope>NUCLEOTIDE SEQUENCE [LARGE SCALE GENOMIC DNA]</scope>
    <source>
        <strain evidence="17">ATCC BAA-887 / DSM 12427 / ZAS-2</strain>
    </source>
</reference>
<dbReference type="GO" id="GO:0048476">
    <property type="term" value="C:Holliday junction resolvase complex"/>
    <property type="evidence" value="ECO:0007669"/>
    <property type="project" value="UniProtKB-UniRule"/>
</dbReference>
<comment type="function">
    <text evidence="13">The RuvA-RuvB-RuvC complex processes Holliday junction (HJ) DNA during genetic recombination and DNA repair. Endonuclease that resolves HJ intermediates. Cleaves cruciform DNA by making single-stranded nicks across the HJ at symmetrical positions within the homologous arms, yielding a 5'-phosphate and a 3'-hydroxyl group; requires a central core of homology in the junction. The consensus cleavage sequence is 5'-(A/T)TT(C/G)-3'. Cleavage occurs on the 3'-side of the TT dinucleotide at the point of strand exchange. HJ branch migration catalyzed by RuvA-RuvB allows RuvC to scan DNA until it finds its consensus sequence, where it cleaves and resolves the cruciform DNA.</text>
</comment>
<evidence type="ECO:0000256" key="8">
    <source>
        <dbReference type="ARBA" id="ARBA00022842"/>
    </source>
</evidence>
<evidence type="ECO:0000256" key="13">
    <source>
        <dbReference type="HAMAP-Rule" id="MF_00034"/>
    </source>
</evidence>
<evidence type="ECO:0000256" key="15">
    <source>
        <dbReference type="SAM" id="MobiDB-lite"/>
    </source>
</evidence>
<protein>
    <recommendedName>
        <fullName evidence="13 14">Crossover junction endodeoxyribonuclease RuvC</fullName>
        <ecNumber evidence="13 14">3.1.21.10</ecNumber>
    </recommendedName>
    <alternativeName>
        <fullName evidence="13">Holliday junction nuclease RuvC</fullName>
    </alternativeName>
    <alternativeName>
        <fullName evidence="13">Holliday junction resolvase RuvC</fullName>
    </alternativeName>
</protein>
<keyword evidence="10 13" id="KW-0233">DNA recombination</keyword>
<comment type="similarity">
    <text evidence="1 13">Belongs to the RuvC family.</text>
</comment>
<dbReference type="PRINTS" id="PR00696">
    <property type="entry name" value="RSOLVASERUVC"/>
</dbReference>
<evidence type="ECO:0000256" key="6">
    <source>
        <dbReference type="ARBA" id="ARBA00022763"/>
    </source>
</evidence>
<dbReference type="GO" id="GO:0006281">
    <property type="term" value="P:DNA repair"/>
    <property type="evidence" value="ECO:0007669"/>
    <property type="project" value="UniProtKB-UniRule"/>
</dbReference>
<dbReference type="Proteomes" id="UP000009223">
    <property type="component" value="Chromosome"/>
</dbReference>
<keyword evidence="6 13" id="KW-0227">DNA damage</keyword>
<dbReference type="KEGG" id="tpi:TREPR_2937"/>
<feature type="binding site" evidence="13">
    <location>
        <position position="76"/>
    </location>
    <ligand>
        <name>Mg(2+)</name>
        <dbReference type="ChEBI" id="CHEBI:18420"/>
        <label>1</label>
    </ligand>
</feature>
<reference evidence="16 17" key="2">
    <citation type="journal article" date="2011" name="ISME J.">
        <title>RNA-seq reveals cooperative metabolic interactions between two termite-gut spirochete species in co-culture.</title>
        <authorList>
            <person name="Rosenthal A.Z."/>
            <person name="Matson E.G."/>
            <person name="Eldar A."/>
            <person name="Leadbetter J.R."/>
        </authorList>
    </citation>
    <scope>NUCLEOTIDE SEQUENCE [LARGE SCALE GENOMIC DNA]</scope>
    <source>
        <strain evidence="17">ATCC BAA-887 / DSM 12427 / ZAS-2</strain>
    </source>
</reference>
<dbReference type="eggNOG" id="COG0817">
    <property type="taxonomic scope" value="Bacteria"/>
</dbReference>
<evidence type="ECO:0000256" key="1">
    <source>
        <dbReference type="ARBA" id="ARBA00009518"/>
    </source>
</evidence>
<dbReference type="Gene3D" id="3.30.420.10">
    <property type="entry name" value="Ribonuclease H-like superfamily/Ribonuclease H"/>
    <property type="match status" value="1"/>
</dbReference>
<keyword evidence="17" id="KW-1185">Reference proteome</keyword>
<dbReference type="STRING" id="545694.TREPR_2937"/>
<feature type="region of interest" description="Disordered" evidence="15">
    <location>
        <begin position="1"/>
        <end position="36"/>
    </location>
</feature>
<sequence>MSRSKKAAAEPPAGPVSPAKQPAPAKTGAGVAKPPASGTAGTGLLLKAGAVKASTAKAETGSLVKASAARRIIGVDPGLASTGWGVIDIRGRRLVHIAHGSIESKADRPQAERLFSIYTAFRQILETYKPGESAMETLYFGRNVSSALPVAEARGVLSLALVEQGLVVVEFSPNAIKKAVTGVARADKSQIQEMVRLILGLDGIPKPDHAADALAMAICSANTLLL</sequence>
<evidence type="ECO:0000313" key="16">
    <source>
        <dbReference type="EMBL" id="AEF84040.1"/>
    </source>
</evidence>
<dbReference type="PANTHER" id="PTHR30194:SF3">
    <property type="entry name" value="CROSSOVER JUNCTION ENDODEOXYRIBONUCLEASE RUVC"/>
    <property type="match status" value="1"/>
</dbReference>
<dbReference type="PANTHER" id="PTHR30194">
    <property type="entry name" value="CROSSOVER JUNCTION ENDODEOXYRIBONUCLEASE RUVC"/>
    <property type="match status" value="1"/>
</dbReference>
<evidence type="ECO:0000256" key="4">
    <source>
        <dbReference type="ARBA" id="ARBA00022723"/>
    </source>
</evidence>
<dbReference type="AlphaFoldDB" id="F5YP63"/>
<evidence type="ECO:0000256" key="3">
    <source>
        <dbReference type="ARBA" id="ARBA00022722"/>
    </source>
</evidence>
<keyword evidence="9 13" id="KW-0238">DNA-binding</keyword>
<keyword evidence="3 13" id="KW-0540">Nuclease</keyword>
<dbReference type="InterPro" id="IPR002176">
    <property type="entry name" value="X-over_junc_endoDNase_RuvC"/>
</dbReference>
<comment type="subcellular location">
    <subcellularLocation>
        <location evidence="13">Cytoplasm</location>
    </subcellularLocation>
</comment>
<evidence type="ECO:0000256" key="11">
    <source>
        <dbReference type="ARBA" id="ARBA00023204"/>
    </source>
</evidence>
<evidence type="ECO:0000256" key="9">
    <source>
        <dbReference type="ARBA" id="ARBA00023125"/>
    </source>
</evidence>
<name>F5YP63_TREPZ</name>
<evidence type="ECO:0000256" key="10">
    <source>
        <dbReference type="ARBA" id="ARBA00023172"/>
    </source>
</evidence>
<keyword evidence="5 13" id="KW-0255">Endonuclease</keyword>
<keyword evidence="4 13" id="KW-0479">Metal-binding</keyword>
<proteinExistence type="inferred from homology"/>
<dbReference type="CDD" id="cd16962">
    <property type="entry name" value="RuvC"/>
    <property type="match status" value="1"/>
</dbReference>
<dbReference type="HAMAP" id="MF_00034">
    <property type="entry name" value="RuvC"/>
    <property type="match status" value="1"/>
</dbReference>
<evidence type="ECO:0000256" key="2">
    <source>
        <dbReference type="ARBA" id="ARBA00022490"/>
    </source>
</evidence>
<dbReference type="NCBIfam" id="TIGR00228">
    <property type="entry name" value="ruvC"/>
    <property type="match status" value="1"/>
</dbReference>
<evidence type="ECO:0000256" key="5">
    <source>
        <dbReference type="ARBA" id="ARBA00022759"/>
    </source>
</evidence>
<feature type="active site" evidence="13">
    <location>
        <position position="209"/>
    </location>
</feature>
<keyword evidence="7 13" id="KW-0378">Hydrolase</keyword>
<dbReference type="InterPro" id="IPR012337">
    <property type="entry name" value="RNaseH-like_sf"/>
</dbReference>
<keyword evidence="8 13" id="KW-0460">Magnesium</keyword>
<dbReference type="GO" id="GO:0003677">
    <property type="term" value="F:DNA binding"/>
    <property type="evidence" value="ECO:0007669"/>
    <property type="project" value="UniProtKB-KW"/>
</dbReference>
<comment type="subunit">
    <text evidence="13">Homodimer which binds Holliday junction (HJ) DNA. The HJ becomes 2-fold symmetrical on binding to RuvC with unstacked arms; it has a different conformation from HJ DNA in complex with RuvA. In the full resolvosome a probable DNA-RuvA(4)-RuvB(12)-RuvC(2) complex forms which resolves the HJ.</text>
</comment>
<comment type="catalytic activity">
    <reaction evidence="12 13">
        <text>Endonucleolytic cleavage at a junction such as a reciprocal single-stranded crossover between two homologous DNA duplexes (Holliday junction).</text>
        <dbReference type="EC" id="3.1.21.10"/>
    </reaction>
</comment>
<feature type="active site" evidence="13">
    <location>
        <position position="136"/>
    </location>
</feature>
<dbReference type="EC" id="3.1.21.10" evidence="13 14"/>
<evidence type="ECO:0000256" key="7">
    <source>
        <dbReference type="ARBA" id="ARBA00022801"/>
    </source>
</evidence>
<feature type="active site" evidence="13">
    <location>
        <position position="76"/>
    </location>
</feature>
<evidence type="ECO:0000256" key="14">
    <source>
        <dbReference type="NCBIfam" id="TIGR00228"/>
    </source>
</evidence>